<dbReference type="EMBL" id="LQQY01000012">
    <property type="protein sequence ID" value="KZE49994.1"/>
    <property type="molecule type" value="Genomic_DNA"/>
</dbReference>
<evidence type="ECO:0000256" key="9">
    <source>
        <dbReference type="ARBA" id="ARBA00023136"/>
    </source>
</evidence>
<evidence type="ECO:0000256" key="7">
    <source>
        <dbReference type="ARBA" id="ARBA00022795"/>
    </source>
</evidence>
<keyword evidence="11" id="KW-0966">Cell projection</keyword>
<dbReference type="GO" id="GO:0044781">
    <property type="term" value="P:bacterial-type flagellum organization"/>
    <property type="evidence" value="ECO:0007669"/>
    <property type="project" value="UniProtKB-KW"/>
</dbReference>
<gene>
    <name evidence="11" type="primary">fliJ</name>
    <name evidence="11" type="ORF">AV649_01940</name>
</gene>
<evidence type="ECO:0000256" key="10">
    <source>
        <dbReference type="ARBA" id="ARBA00023225"/>
    </source>
</evidence>
<dbReference type="Gene3D" id="1.10.287.1700">
    <property type="match status" value="1"/>
</dbReference>
<dbReference type="OrthoDB" id="2968361at2"/>
<comment type="similarity">
    <text evidence="2">Belongs to the FliJ family.</text>
</comment>
<keyword evidence="7" id="KW-1005">Bacterial flagellum biogenesis</keyword>
<evidence type="ECO:0000313" key="12">
    <source>
        <dbReference type="Proteomes" id="UP000076510"/>
    </source>
</evidence>
<dbReference type="PATRIC" id="fig|189381.10.peg.4305"/>
<evidence type="ECO:0000256" key="2">
    <source>
        <dbReference type="ARBA" id="ARBA00010004"/>
    </source>
</evidence>
<evidence type="ECO:0000313" key="11">
    <source>
        <dbReference type="EMBL" id="KZE49994.1"/>
    </source>
</evidence>
<dbReference type="GO" id="GO:0009288">
    <property type="term" value="C:bacterial-type flagellum"/>
    <property type="evidence" value="ECO:0007669"/>
    <property type="project" value="InterPro"/>
</dbReference>
<proteinExistence type="inferred from homology"/>
<dbReference type="GO" id="GO:0006935">
    <property type="term" value="P:chemotaxis"/>
    <property type="evidence" value="ECO:0007669"/>
    <property type="project" value="UniProtKB-KW"/>
</dbReference>
<evidence type="ECO:0000256" key="1">
    <source>
        <dbReference type="ARBA" id="ARBA00004413"/>
    </source>
</evidence>
<protein>
    <recommendedName>
        <fullName evidence="3">Flagellar FliJ protein</fullName>
    </recommendedName>
</protein>
<keyword evidence="5" id="KW-1003">Cell membrane</keyword>
<comment type="subcellular location">
    <subcellularLocation>
        <location evidence="1">Cell membrane</location>
        <topology evidence="1">Peripheral membrane protein</topology>
        <orientation evidence="1">Cytoplasmic side</orientation>
    </subcellularLocation>
</comment>
<evidence type="ECO:0000256" key="8">
    <source>
        <dbReference type="ARBA" id="ARBA00022927"/>
    </source>
</evidence>
<evidence type="ECO:0000256" key="4">
    <source>
        <dbReference type="ARBA" id="ARBA00022448"/>
    </source>
</evidence>
<name>A0A0J5TAY0_9BACI</name>
<dbReference type="GO" id="GO:0005886">
    <property type="term" value="C:plasma membrane"/>
    <property type="evidence" value="ECO:0007669"/>
    <property type="project" value="UniProtKB-SubCell"/>
</dbReference>
<dbReference type="InterPro" id="IPR053716">
    <property type="entry name" value="Flag_assembly_chemotaxis_eff"/>
</dbReference>
<dbReference type="AlphaFoldDB" id="A0A0J5TAY0"/>
<keyword evidence="11" id="KW-0969">Cilium</keyword>
<keyword evidence="6" id="KW-0145">Chemotaxis</keyword>
<dbReference type="InterPro" id="IPR012823">
    <property type="entry name" value="Flagell_FliJ"/>
</dbReference>
<accession>A0A0J5TAY0</accession>
<keyword evidence="4" id="KW-0813">Transport</keyword>
<dbReference type="GO" id="GO:0071973">
    <property type="term" value="P:bacterial-type flagellum-dependent cell motility"/>
    <property type="evidence" value="ECO:0007669"/>
    <property type="project" value="InterPro"/>
</dbReference>
<dbReference type="Proteomes" id="UP000076510">
    <property type="component" value="Unassembled WGS sequence"/>
</dbReference>
<keyword evidence="11" id="KW-0282">Flagellum</keyword>
<dbReference type="Pfam" id="PF02050">
    <property type="entry name" value="FliJ"/>
    <property type="match status" value="1"/>
</dbReference>
<evidence type="ECO:0000256" key="3">
    <source>
        <dbReference type="ARBA" id="ARBA00020392"/>
    </source>
</evidence>
<evidence type="ECO:0000256" key="5">
    <source>
        <dbReference type="ARBA" id="ARBA00022475"/>
    </source>
</evidence>
<comment type="caution">
    <text evidence="11">The sequence shown here is derived from an EMBL/GenBank/DDBJ whole genome shotgun (WGS) entry which is preliminary data.</text>
</comment>
<sequence length="148" mass="17990">MNYEYRFERILTLKEQEKEEMQEQYKSSVSKFQEAAEQLYEALKKKETLEAMQVEKLSTGLSILDIRHHQQFITNLEKTISYFQNLVVQARNRMNWFEEKMIEMNIEVKKYERLKEKDFKAFLGNLQAEENKQLDEVSVTQYMKQEVR</sequence>
<reference evidence="12" key="1">
    <citation type="submission" date="2016-01" db="EMBL/GenBank/DDBJ databases">
        <title>Whole genome sequencing of Bhargavaea cecembensis T14.</title>
        <authorList>
            <person name="Hong K.W."/>
        </authorList>
    </citation>
    <scope>NUCLEOTIDE SEQUENCE [LARGE SCALE GENOMIC DNA]</scope>
    <source>
        <strain evidence="12">M19</strain>
    </source>
</reference>
<keyword evidence="10" id="KW-1006">Bacterial flagellum protein export</keyword>
<dbReference type="GO" id="GO:0015031">
    <property type="term" value="P:protein transport"/>
    <property type="evidence" value="ECO:0007669"/>
    <property type="project" value="UniProtKB-KW"/>
</dbReference>
<dbReference type="RefSeq" id="WP_048004053.1">
    <property type="nucleotide sequence ID" value="NZ_CP047095.1"/>
</dbReference>
<dbReference type="NCBIfam" id="TIGR02473">
    <property type="entry name" value="flagell_FliJ"/>
    <property type="match status" value="1"/>
</dbReference>
<evidence type="ECO:0000256" key="6">
    <source>
        <dbReference type="ARBA" id="ARBA00022500"/>
    </source>
</evidence>
<keyword evidence="8" id="KW-0653">Protein transport</keyword>
<organism evidence="11 12">
    <name type="scientific">Rossellomorea marisflavi</name>
    <dbReference type="NCBI Taxonomy" id="189381"/>
    <lineage>
        <taxon>Bacteria</taxon>
        <taxon>Bacillati</taxon>
        <taxon>Bacillota</taxon>
        <taxon>Bacilli</taxon>
        <taxon>Bacillales</taxon>
        <taxon>Bacillaceae</taxon>
        <taxon>Rossellomorea</taxon>
    </lineage>
</organism>
<keyword evidence="9" id="KW-0472">Membrane</keyword>